<keyword evidence="3" id="KW-1185">Reference proteome</keyword>
<evidence type="ECO:0000313" key="3">
    <source>
        <dbReference type="Proteomes" id="UP001183420"/>
    </source>
</evidence>
<accession>A0ABU2LML8</accession>
<sequence>MSDSVSSNLPIQALPSGEAELRLVLRLSWEDVAALGAEAGRLAAQAQRPVSLDEAASHRLRARAAAHARPAADPTQGQAPAQPPAQAQTQVQRPPQATASVSQLAGRSPREQAQQAIDEINSRAAGLGGATARG</sequence>
<comment type="caution">
    <text evidence="2">The sequence shown here is derived from an EMBL/GenBank/DDBJ whole genome shotgun (WGS) entry which is preliminary data.</text>
</comment>
<name>A0ABU2LML8_9ACTN</name>
<dbReference type="EMBL" id="JAVREM010000009">
    <property type="protein sequence ID" value="MDT0318836.1"/>
    <property type="molecule type" value="Genomic_DNA"/>
</dbReference>
<proteinExistence type="predicted"/>
<protein>
    <submittedName>
        <fullName evidence="2">Uncharacterized protein</fullName>
    </submittedName>
</protein>
<feature type="region of interest" description="Disordered" evidence="1">
    <location>
        <begin position="42"/>
        <end position="134"/>
    </location>
</feature>
<evidence type="ECO:0000313" key="2">
    <source>
        <dbReference type="EMBL" id="MDT0318836.1"/>
    </source>
</evidence>
<feature type="compositionally biased region" description="Polar residues" evidence="1">
    <location>
        <begin position="100"/>
        <end position="115"/>
    </location>
</feature>
<dbReference type="RefSeq" id="WP_311597764.1">
    <property type="nucleotide sequence ID" value="NZ_JAVREM010000009.1"/>
</dbReference>
<dbReference type="Proteomes" id="UP001183420">
    <property type="component" value="Unassembled WGS sequence"/>
</dbReference>
<evidence type="ECO:0000256" key="1">
    <source>
        <dbReference type="SAM" id="MobiDB-lite"/>
    </source>
</evidence>
<feature type="compositionally biased region" description="Low complexity" evidence="1">
    <location>
        <begin position="67"/>
        <end position="99"/>
    </location>
</feature>
<gene>
    <name evidence="2" type="ORF">RNC47_10860</name>
</gene>
<organism evidence="2 3">
    <name type="scientific">Streptomyces millisiae</name>
    <dbReference type="NCBI Taxonomy" id="3075542"/>
    <lineage>
        <taxon>Bacteria</taxon>
        <taxon>Bacillati</taxon>
        <taxon>Actinomycetota</taxon>
        <taxon>Actinomycetes</taxon>
        <taxon>Kitasatosporales</taxon>
        <taxon>Streptomycetaceae</taxon>
        <taxon>Streptomyces</taxon>
    </lineage>
</organism>
<reference evidence="3" key="1">
    <citation type="submission" date="2023-07" db="EMBL/GenBank/DDBJ databases">
        <title>30 novel species of actinomycetes from the DSMZ collection.</title>
        <authorList>
            <person name="Nouioui I."/>
        </authorList>
    </citation>
    <scope>NUCLEOTIDE SEQUENCE [LARGE SCALE GENOMIC DNA]</scope>
    <source>
        <strain evidence="3">DSM 44918</strain>
    </source>
</reference>